<evidence type="ECO:0000259" key="9">
    <source>
        <dbReference type="PROSITE" id="PS50011"/>
    </source>
</evidence>
<evidence type="ECO:0000256" key="6">
    <source>
        <dbReference type="ARBA" id="ARBA00022840"/>
    </source>
</evidence>
<dbReference type="Gene3D" id="3.30.200.20">
    <property type="entry name" value="Phosphorylase Kinase, domain 1"/>
    <property type="match status" value="1"/>
</dbReference>
<dbReference type="Pfam" id="PF24289">
    <property type="entry name" value="DUF7477"/>
    <property type="match status" value="3"/>
</dbReference>
<dbReference type="Gene3D" id="1.10.510.10">
    <property type="entry name" value="Transferase(Phosphotransferase) domain 1"/>
    <property type="match status" value="2"/>
</dbReference>
<dbReference type="PROSITE" id="PS50011">
    <property type="entry name" value="PROTEIN_KINASE_DOM"/>
    <property type="match status" value="1"/>
</dbReference>
<dbReference type="PROSITE" id="PS00107">
    <property type="entry name" value="PROTEIN_KINASE_ATP"/>
    <property type="match status" value="1"/>
</dbReference>
<evidence type="ECO:0000256" key="8">
    <source>
        <dbReference type="SAM" id="MobiDB-lite"/>
    </source>
</evidence>
<evidence type="ECO:0000256" key="1">
    <source>
        <dbReference type="ARBA" id="ARBA00005926"/>
    </source>
</evidence>
<name>A0ABQ8I508_9ROSI</name>
<dbReference type="SMART" id="SM00220">
    <property type="entry name" value="S_TKc"/>
    <property type="match status" value="1"/>
</dbReference>
<dbReference type="SUPFAM" id="SSF56112">
    <property type="entry name" value="Protein kinase-like (PK-like)"/>
    <property type="match status" value="1"/>
</dbReference>
<protein>
    <recommendedName>
        <fullName evidence="2">non-specific serine/threonine protein kinase</fullName>
        <ecNumber evidence="2">2.7.11.1</ecNumber>
    </recommendedName>
</protein>
<accession>A0ABQ8I508</accession>
<comment type="similarity">
    <text evidence="1">Belongs to the protein kinase superfamily. CK1 Ser/Thr protein kinase family. Casein kinase I subfamily.</text>
</comment>
<evidence type="ECO:0000313" key="11">
    <source>
        <dbReference type="Proteomes" id="UP000827721"/>
    </source>
</evidence>
<dbReference type="PANTHER" id="PTHR11909">
    <property type="entry name" value="CASEIN KINASE-RELATED"/>
    <property type="match status" value="1"/>
</dbReference>
<keyword evidence="3" id="KW-0808">Transferase</keyword>
<gene>
    <name evidence="10" type="ORF">JRO89_XS04G0124400</name>
</gene>
<feature type="binding site" evidence="7">
    <location>
        <position position="180"/>
    </location>
    <ligand>
        <name>ATP</name>
        <dbReference type="ChEBI" id="CHEBI:30616"/>
    </ligand>
</feature>
<evidence type="ECO:0000256" key="5">
    <source>
        <dbReference type="ARBA" id="ARBA00022777"/>
    </source>
</evidence>
<dbReference type="InterPro" id="IPR050235">
    <property type="entry name" value="CK1_Ser-Thr_kinase"/>
</dbReference>
<dbReference type="InterPro" id="IPR000719">
    <property type="entry name" value="Prot_kinase_dom"/>
</dbReference>
<evidence type="ECO:0000256" key="4">
    <source>
        <dbReference type="ARBA" id="ARBA00022741"/>
    </source>
</evidence>
<dbReference type="InterPro" id="IPR008271">
    <property type="entry name" value="Ser/Thr_kinase_AS"/>
</dbReference>
<dbReference type="EC" id="2.7.11.1" evidence="2"/>
<organism evidence="10 11">
    <name type="scientific">Xanthoceras sorbifolium</name>
    <dbReference type="NCBI Taxonomy" id="99658"/>
    <lineage>
        <taxon>Eukaryota</taxon>
        <taxon>Viridiplantae</taxon>
        <taxon>Streptophyta</taxon>
        <taxon>Embryophyta</taxon>
        <taxon>Tracheophyta</taxon>
        <taxon>Spermatophyta</taxon>
        <taxon>Magnoliopsida</taxon>
        <taxon>eudicotyledons</taxon>
        <taxon>Gunneridae</taxon>
        <taxon>Pentapetalae</taxon>
        <taxon>rosids</taxon>
        <taxon>malvids</taxon>
        <taxon>Sapindales</taxon>
        <taxon>Sapindaceae</taxon>
        <taxon>Xanthoceroideae</taxon>
        <taxon>Xanthoceras</taxon>
    </lineage>
</organism>
<evidence type="ECO:0000313" key="10">
    <source>
        <dbReference type="EMBL" id="KAH7571712.1"/>
    </source>
</evidence>
<dbReference type="Proteomes" id="UP000827721">
    <property type="component" value="Unassembled WGS sequence"/>
</dbReference>
<reference evidence="10 11" key="1">
    <citation type="submission" date="2021-02" db="EMBL/GenBank/DDBJ databases">
        <title>Plant Genome Project.</title>
        <authorList>
            <person name="Zhang R.-G."/>
        </authorList>
    </citation>
    <scope>NUCLEOTIDE SEQUENCE [LARGE SCALE GENOMIC DNA]</scope>
    <source>
        <tissue evidence="10">Leaves</tissue>
    </source>
</reference>
<keyword evidence="6 7" id="KW-0067">ATP-binding</keyword>
<dbReference type="InterPro" id="IPR017441">
    <property type="entry name" value="Protein_kinase_ATP_BS"/>
</dbReference>
<keyword evidence="11" id="KW-1185">Reference proteome</keyword>
<keyword evidence="5" id="KW-0418">Kinase</keyword>
<dbReference type="InterPro" id="IPR055900">
    <property type="entry name" value="DUF7477"/>
</dbReference>
<dbReference type="PROSITE" id="PS00108">
    <property type="entry name" value="PROTEIN_KINASE_ST"/>
    <property type="match status" value="1"/>
</dbReference>
<dbReference type="Pfam" id="PF00069">
    <property type="entry name" value="Pkinase"/>
    <property type="match status" value="1"/>
</dbReference>
<proteinExistence type="inferred from homology"/>
<sequence>MPELRSGARRSKRLDDLQPPPQPVDQGENWLLPAQNRTRRRVGGGRGRGNAAAVGKPGIPARPTAAGRGRGIRLIDLDPEPCEVLPEAAPLGAAEPAYNPLEVVADKDIAMEGGSAEKLMGVEEESSTTPVPERVQVGNSPVYKTERKLGKGGFGQVYVGRRVHGGSDRTGPDAIEVALKFEHRNSKGCNYGPPYEWQVYNTLNGCYGIPWVHYKGRQGDFYILVMDMLGPSLWDVWNSYGQSMSPNMVACIAVEAISILEKLHLKGFVHGDVKPENFLLGQPGSPDEKKLYLIDLGLASRWKDASSGLHVEYDQKPDGNNKGDNKSFLVCKKKMATSPELMCCFCPAPFKQFLEAVTNMKFDEEPNYAKLISFFESLIEPCTSLRPIRIDGALKVGQKRGRLLINLEDDEQPKKKIRLGSPATQWISVYNARRPMKQSDFLSSVEALLSFTMDVSSSSCFENGLVPRLRQNWINKYHYNVADTRLRQHVDKGNEDGLYISCVASAANLWALIMDAGTGFTHQVYELSAIFLHKDWIMEQWEKNYYISSIAGSTNGSSLVVMSKDINISYENCNWPEESAAKSFGLLDWAVTCSSVSINQAYLLLQTTSSLPTYPYYYCQNRTPYTQQSYKVSESFPFKWINKKWKEGFHVTSMTTAGNRWGVVMSRNSGYSEQVVELDFLYPSEGIHRRWESGYRITSMAATADQAAFILSVPRRKMVDETQETLRTSAFPSTHVKVGIRTFSTFYFLAPGNITIPSAVTAVTSLTVSWLGCFFLYSPS</sequence>
<dbReference type="InterPro" id="IPR011009">
    <property type="entry name" value="Kinase-like_dom_sf"/>
</dbReference>
<comment type="caution">
    <text evidence="10">The sequence shown here is derived from an EMBL/GenBank/DDBJ whole genome shotgun (WGS) entry which is preliminary data.</text>
</comment>
<feature type="domain" description="Protein kinase" evidence="9">
    <location>
        <begin position="143"/>
        <end position="452"/>
    </location>
</feature>
<evidence type="ECO:0000256" key="3">
    <source>
        <dbReference type="ARBA" id="ARBA00022679"/>
    </source>
</evidence>
<feature type="region of interest" description="Disordered" evidence="8">
    <location>
        <begin position="1"/>
        <end position="66"/>
    </location>
</feature>
<evidence type="ECO:0000256" key="7">
    <source>
        <dbReference type="PROSITE-ProRule" id="PRU10141"/>
    </source>
</evidence>
<evidence type="ECO:0000256" key="2">
    <source>
        <dbReference type="ARBA" id="ARBA00012513"/>
    </source>
</evidence>
<keyword evidence="4 7" id="KW-0547">Nucleotide-binding</keyword>
<dbReference type="EMBL" id="JAFEMO010000004">
    <property type="protein sequence ID" value="KAH7571712.1"/>
    <property type="molecule type" value="Genomic_DNA"/>
</dbReference>